<comment type="subcellular location">
    <subcellularLocation>
        <location evidence="1">Cell envelope</location>
    </subcellularLocation>
</comment>
<evidence type="ECO:0000256" key="4">
    <source>
        <dbReference type="SAM" id="Phobius"/>
    </source>
</evidence>
<name>A0AAF0C902_9GAMM</name>
<keyword evidence="4" id="KW-1133">Transmembrane helix</keyword>
<dbReference type="Proteomes" id="UP000032352">
    <property type="component" value="Chromosome"/>
</dbReference>
<dbReference type="PANTHER" id="PTHR32347">
    <property type="entry name" value="EFFLUX SYSTEM COMPONENT YKNX-RELATED"/>
    <property type="match status" value="1"/>
</dbReference>
<dbReference type="AlphaFoldDB" id="A0AAF0C902"/>
<keyword evidence="6" id="KW-1185">Reference proteome</keyword>
<evidence type="ECO:0000313" key="5">
    <source>
        <dbReference type="EMBL" id="WDE04394.1"/>
    </source>
</evidence>
<evidence type="ECO:0000256" key="2">
    <source>
        <dbReference type="ARBA" id="ARBA00023054"/>
    </source>
</evidence>
<dbReference type="Gene3D" id="1.10.287.470">
    <property type="entry name" value="Helix hairpin bin"/>
    <property type="match status" value="1"/>
</dbReference>
<organism evidence="5 6">
    <name type="scientific">Thalassomonas viridans</name>
    <dbReference type="NCBI Taxonomy" id="137584"/>
    <lineage>
        <taxon>Bacteria</taxon>
        <taxon>Pseudomonadati</taxon>
        <taxon>Pseudomonadota</taxon>
        <taxon>Gammaproteobacteria</taxon>
        <taxon>Alteromonadales</taxon>
        <taxon>Colwelliaceae</taxon>
        <taxon>Thalassomonas</taxon>
    </lineage>
</organism>
<keyword evidence="4" id="KW-0472">Membrane</keyword>
<evidence type="ECO:0000256" key="3">
    <source>
        <dbReference type="SAM" id="Coils"/>
    </source>
</evidence>
<dbReference type="PANTHER" id="PTHR32347:SF23">
    <property type="entry name" value="BLL5650 PROTEIN"/>
    <property type="match status" value="1"/>
</dbReference>
<feature type="transmembrane region" description="Helical" evidence="4">
    <location>
        <begin position="18"/>
        <end position="35"/>
    </location>
</feature>
<evidence type="ECO:0000256" key="1">
    <source>
        <dbReference type="ARBA" id="ARBA00004196"/>
    </source>
</evidence>
<dbReference type="Gene3D" id="2.40.50.100">
    <property type="match status" value="1"/>
</dbReference>
<dbReference type="GO" id="GO:0030313">
    <property type="term" value="C:cell envelope"/>
    <property type="evidence" value="ECO:0007669"/>
    <property type="project" value="UniProtKB-SubCell"/>
</dbReference>
<dbReference type="InterPro" id="IPR050465">
    <property type="entry name" value="UPF0194_transport"/>
</dbReference>
<reference evidence="5 6" key="1">
    <citation type="journal article" date="2015" name="Genome Announc.">
        <title>Draft Genome Sequences of Marine Isolates of Thalassomonas viridans and Thalassomonas actiniarum.</title>
        <authorList>
            <person name="Olonade I."/>
            <person name="van Zyl L.J."/>
            <person name="Trindade M."/>
        </authorList>
    </citation>
    <scope>NUCLEOTIDE SEQUENCE [LARGE SCALE GENOMIC DNA]</scope>
    <source>
        <strain evidence="5 6">XOM25</strain>
    </source>
</reference>
<gene>
    <name evidence="5" type="ORF">SG34_024120</name>
</gene>
<dbReference type="RefSeq" id="WP_044841971.1">
    <property type="nucleotide sequence ID" value="NZ_CP059733.1"/>
</dbReference>
<dbReference type="EMBL" id="CP059733">
    <property type="protein sequence ID" value="WDE04394.1"/>
    <property type="molecule type" value="Genomic_DNA"/>
</dbReference>
<protein>
    <submittedName>
        <fullName evidence="5">HlyD family efflux transporter periplasmic adaptor subunit</fullName>
    </submittedName>
</protein>
<dbReference type="SUPFAM" id="SSF111369">
    <property type="entry name" value="HlyD-like secretion proteins"/>
    <property type="match status" value="1"/>
</dbReference>
<sequence>MQQYLIEKQPTLKQKKTWAGIIIAIALLIILFLGTNSQDNFPKEFNKIAEVKSSRDIVKIKGIGSIVPRSKTLVAAPDNGHIIDLKIRPGQEINQGEVLTKIKNYQLEQELQKASYDLDNLRAEVTLKQSDLQINKHQLQARLTQAINTEKKQRLELDAYEKLIKEGIVSRIKFEQAQMNALQASMDVKSLEQQLVIFEQSHQQQVTALNTKVEAAVKQLRFLEKRMNDLTIKAELTGIVREVNFSAGQVVKQGDTLFEIIDTQQLVAKIQIPQYSSNHLALEQAAEVITPNGKLAAKVEHIDTVIRNGAISIYLTFLDDIPQWIKTDQSVEATVSTNKQQTILFVNKPPSFSQYDKWTFYNVDAKGNANRIAVEYSSGPDNKLLLQANINTGDKLLMIPSGLGIKEQYKAI</sequence>
<keyword evidence="4" id="KW-0812">Transmembrane</keyword>
<dbReference type="Gene3D" id="2.40.30.170">
    <property type="match status" value="1"/>
</dbReference>
<dbReference type="KEGG" id="tvd:SG34_024120"/>
<evidence type="ECO:0000313" key="6">
    <source>
        <dbReference type="Proteomes" id="UP000032352"/>
    </source>
</evidence>
<reference evidence="5 6" key="2">
    <citation type="journal article" date="2022" name="Mar. Drugs">
        <title>Bioassay-Guided Fractionation Leads to the Detection of Cholic Acid Generated by the Rare Thalassomonas sp.</title>
        <authorList>
            <person name="Pheiffer F."/>
            <person name="Schneider Y.K."/>
            <person name="Hansen E.H."/>
            <person name="Andersen J.H."/>
            <person name="Isaksson J."/>
            <person name="Busche T."/>
            <person name="R C."/>
            <person name="Kalinowski J."/>
            <person name="Zyl L.V."/>
            <person name="Trindade M."/>
        </authorList>
    </citation>
    <scope>NUCLEOTIDE SEQUENCE [LARGE SCALE GENOMIC DNA]</scope>
    <source>
        <strain evidence="5 6">XOM25</strain>
    </source>
</reference>
<proteinExistence type="predicted"/>
<feature type="coiled-coil region" evidence="3">
    <location>
        <begin position="174"/>
        <end position="233"/>
    </location>
</feature>
<accession>A0AAF0C902</accession>
<keyword evidence="2 3" id="KW-0175">Coiled coil</keyword>